<feature type="transmembrane region" description="Helical" evidence="6">
    <location>
        <begin position="254"/>
        <end position="280"/>
    </location>
</feature>
<accession>A0A8J3XH48</accession>
<keyword evidence="2" id="KW-1003">Cell membrane</keyword>
<evidence type="ECO:0000313" key="8">
    <source>
        <dbReference type="Proteomes" id="UP000622547"/>
    </source>
</evidence>
<evidence type="ECO:0000256" key="5">
    <source>
        <dbReference type="ARBA" id="ARBA00023136"/>
    </source>
</evidence>
<evidence type="ECO:0000256" key="6">
    <source>
        <dbReference type="SAM" id="Phobius"/>
    </source>
</evidence>
<name>A0A8J3XH48_9ACTN</name>
<evidence type="ECO:0000256" key="1">
    <source>
        <dbReference type="ARBA" id="ARBA00004651"/>
    </source>
</evidence>
<comment type="caution">
    <text evidence="7">The sequence shown here is derived from an EMBL/GenBank/DDBJ whole genome shotgun (WGS) entry which is preliminary data.</text>
</comment>
<dbReference type="InterPro" id="IPR022791">
    <property type="entry name" value="L-PG_synthase/AglD"/>
</dbReference>
<comment type="subcellular location">
    <subcellularLocation>
        <location evidence="1">Cell membrane</location>
        <topology evidence="1">Multi-pass membrane protein</topology>
    </subcellularLocation>
</comment>
<keyword evidence="4 6" id="KW-1133">Transmembrane helix</keyword>
<gene>
    <name evidence="7" type="ORF">Pph01_57930</name>
</gene>
<feature type="transmembrane region" description="Helical" evidence="6">
    <location>
        <begin position="180"/>
        <end position="206"/>
    </location>
</feature>
<feature type="transmembrane region" description="Helical" evidence="6">
    <location>
        <begin position="74"/>
        <end position="95"/>
    </location>
</feature>
<proteinExistence type="predicted"/>
<feature type="transmembrane region" description="Helical" evidence="6">
    <location>
        <begin position="301"/>
        <end position="325"/>
    </location>
</feature>
<reference evidence="7 8" key="1">
    <citation type="submission" date="2021-01" db="EMBL/GenBank/DDBJ databases">
        <title>Whole genome shotgun sequence of Planotetraspora phitsanulokensis NBRC 104273.</title>
        <authorList>
            <person name="Komaki H."/>
            <person name="Tamura T."/>
        </authorList>
    </citation>
    <scope>NUCLEOTIDE SEQUENCE [LARGE SCALE GENOMIC DNA]</scope>
    <source>
        <strain evidence="7 8">NBRC 104273</strain>
    </source>
</reference>
<feature type="transmembrane region" description="Helical" evidence="6">
    <location>
        <begin position="44"/>
        <end position="62"/>
    </location>
</feature>
<evidence type="ECO:0000256" key="4">
    <source>
        <dbReference type="ARBA" id="ARBA00022989"/>
    </source>
</evidence>
<evidence type="ECO:0000256" key="2">
    <source>
        <dbReference type="ARBA" id="ARBA00022475"/>
    </source>
</evidence>
<organism evidence="7 8">
    <name type="scientific">Planotetraspora phitsanulokensis</name>
    <dbReference type="NCBI Taxonomy" id="575192"/>
    <lineage>
        <taxon>Bacteria</taxon>
        <taxon>Bacillati</taxon>
        <taxon>Actinomycetota</taxon>
        <taxon>Actinomycetes</taxon>
        <taxon>Streptosporangiales</taxon>
        <taxon>Streptosporangiaceae</taxon>
        <taxon>Planotetraspora</taxon>
    </lineage>
</organism>
<keyword evidence="8" id="KW-1185">Reference proteome</keyword>
<feature type="transmembrane region" description="Helical" evidence="6">
    <location>
        <begin position="226"/>
        <end position="248"/>
    </location>
</feature>
<keyword evidence="5 6" id="KW-0472">Membrane</keyword>
<keyword evidence="3 6" id="KW-0812">Transmembrane</keyword>
<evidence type="ECO:0000313" key="7">
    <source>
        <dbReference type="EMBL" id="GII40790.1"/>
    </source>
</evidence>
<sequence>MWAYQRVASTPYHRRMPSHPPVAETGSPPATRLERLRAARTPRFLLVLVALGFLVRGVAGNWSETSAALSRLSWWTPALSFAAVMAGLGFMLLAWREILSGLGSPLPPGVAARVMFVGQLGKYVPGGVWAFAAMIELARDHGAPPRRTFSATALGLVTSLGCALALAAATLSGQILEDGWYLVALIPIIVVGLHPRVMTWGLNLALRIARKEPLDQTLGGAHMARAAGWTVIGWLVYGVHLWVLVAGMRPGGASLYAVAAGAYALAWATGILTVVVPAGIGVREGAMVIALAPVLDAPRALVVAVVSRVAFTLADVAWAALGMILHRLARTSSDVTAGQAPVR</sequence>
<dbReference type="Pfam" id="PF03706">
    <property type="entry name" value="LPG_synthase_TM"/>
    <property type="match status" value="1"/>
</dbReference>
<dbReference type="EMBL" id="BOOP01000028">
    <property type="protein sequence ID" value="GII40790.1"/>
    <property type="molecule type" value="Genomic_DNA"/>
</dbReference>
<feature type="transmembrane region" description="Helical" evidence="6">
    <location>
        <begin position="149"/>
        <end position="168"/>
    </location>
</feature>
<dbReference type="GO" id="GO:0005886">
    <property type="term" value="C:plasma membrane"/>
    <property type="evidence" value="ECO:0007669"/>
    <property type="project" value="UniProtKB-SubCell"/>
</dbReference>
<protein>
    <submittedName>
        <fullName evidence="7">Membrane protein</fullName>
    </submittedName>
</protein>
<dbReference type="Proteomes" id="UP000622547">
    <property type="component" value="Unassembled WGS sequence"/>
</dbReference>
<dbReference type="AlphaFoldDB" id="A0A8J3XH48"/>
<evidence type="ECO:0000256" key="3">
    <source>
        <dbReference type="ARBA" id="ARBA00022692"/>
    </source>
</evidence>